<dbReference type="EMBL" id="JBEPMN010000001">
    <property type="protein sequence ID" value="MET3659907.1"/>
    <property type="molecule type" value="Genomic_DNA"/>
</dbReference>
<dbReference type="Proteomes" id="UP001549143">
    <property type="component" value="Unassembled WGS sequence"/>
</dbReference>
<proteinExistence type="predicted"/>
<keyword evidence="1" id="KW-1133">Transmembrane helix</keyword>
<keyword evidence="3" id="KW-1185">Reference proteome</keyword>
<name>A0ABV2KFN5_9HYPH</name>
<keyword evidence="1" id="KW-0472">Membrane</keyword>
<evidence type="ECO:0000313" key="3">
    <source>
        <dbReference type="Proteomes" id="UP001549143"/>
    </source>
</evidence>
<reference evidence="2 3" key="1">
    <citation type="submission" date="2024-06" db="EMBL/GenBank/DDBJ databases">
        <title>Genomic Encyclopedia of Type Strains, Phase IV (KMG-IV): sequencing the most valuable type-strain genomes for metagenomic binning, comparative biology and taxonomic classification.</title>
        <authorList>
            <person name="Goeker M."/>
        </authorList>
    </citation>
    <scope>NUCLEOTIDE SEQUENCE [LARGE SCALE GENOMIC DNA]</scope>
    <source>
        <strain evidence="2 3">DSM 19730</strain>
    </source>
</reference>
<evidence type="ECO:0000313" key="2">
    <source>
        <dbReference type="EMBL" id="MET3659907.1"/>
    </source>
</evidence>
<accession>A0ABV2KFN5</accession>
<comment type="caution">
    <text evidence="2">The sequence shown here is derived from an EMBL/GenBank/DDBJ whole genome shotgun (WGS) entry which is preliminary data.</text>
</comment>
<keyword evidence="1" id="KW-0812">Transmembrane</keyword>
<feature type="transmembrane region" description="Helical" evidence="1">
    <location>
        <begin position="71"/>
        <end position="92"/>
    </location>
</feature>
<evidence type="ECO:0000256" key="1">
    <source>
        <dbReference type="SAM" id="Phobius"/>
    </source>
</evidence>
<organism evidence="2 3">
    <name type="scientific">Aquamicrobium ahrensii</name>
    <dbReference type="NCBI Taxonomy" id="469551"/>
    <lineage>
        <taxon>Bacteria</taxon>
        <taxon>Pseudomonadati</taxon>
        <taxon>Pseudomonadota</taxon>
        <taxon>Alphaproteobacteria</taxon>
        <taxon>Hyphomicrobiales</taxon>
        <taxon>Phyllobacteriaceae</taxon>
        <taxon>Aquamicrobium</taxon>
    </lineage>
</organism>
<sequence length="95" mass="10458">MPLREMEYLASGEAATRQVRVWRVSPHVTEAAELEDYLSMNHTGLKACLGNTGQINMLKKITPSRQHGNNIGLLIGIIITTITVAFVIYSVLFGS</sequence>
<gene>
    <name evidence="2" type="ORF">ABID44_000207</name>
</gene>
<protein>
    <submittedName>
        <fullName evidence="2">Uncharacterized protein</fullName>
    </submittedName>
</protein>